<dbReference type="Proteomes" id="UP000292082">
    <property type="component" value="Unassembled WGS sequence"/>
</dbReference>
<organism evidence="1 2">
    <name type="scientific">Dichomitus squalens</name>
    <dbReference type="NCBI Taxonomy" id="114155"/>
    <lineage>
        <taxon>Eukaryota</taxon>
        <taxon>Fungi</taxon>
        <taxon>Dikarya</taxon>
        <taxon>Basidiomycota</taxon>
        <taxon>Agaricomycotina</taxon>
        <taxon>Agaricomycetes</taxon>
        <taxon>Polyporales</taxon>
        <taxon>Polyporaceae</taxon>
        <taxon>Dichomitus</taxon>
    </lineage>
</organism>
<sequence length="147" mass="16874">MRRSRTKCERETMKLPTLRPPCRSRVRNWQGIARRCRCNREIARSRFPVNDAVGRAQLIQSYSTGRVAGHAGEERSSELPSQPLGLFMSVAVAEIFPEANVSEACVRHVLTVSSSFGRYESRWEQNVHNMDPQRQSIRVGYLHFLNT</sequence>
<proteinExistence type="predicted"/>
<gene>
    <name evidence="1" type="ORF">BD310DRAFT_609440</name>
</gene>
<protein>
    <submittedName>
        <fullName evidence="1">Uncharacterized protein</fullName>
    </submittedName>
</protein>
<reference evidence="1 2" key="1">
    <citation type="submission" date="2019-01" db="EMBL/GenBank/DDBJ databases">
        <title>Draft genome sequences of three monokaryotic isolates of the white-rot basidiomycete fungus Dichomitus squalens.</title>
        <authorList>
            <consortium name="DOE Joint Genome Institute"/>
            <person name="Lopez S.C."/>
            <person name="Andreopoulos B."/>
            <person name="Pangilinan J."/>
            <person name="Lipzen A."/>
            <person name="Riley R."/>
            <person name="Ahrendt S."/>
            <person name="Ng V."/>
            <person name="Barry K."/>
            <person name="Daum C."/>
            <person name="Grigoriev I.V."/>
            <person name="Hilden K.S."/>
            <person name="Makela M.R."/>
            <person name="de Vries R.P."/>
        </authorList>
    </citation>
    <scope>NUCLEOTIDE SEQUENCE [LARGE SCALE GENOMIC DNA]</scope>
    <source>
        <strain evidence="1 2">CBS 464.89</strain>
    </source>
</reference>
<keyword evidence="2" id="KW-1185">Reference proteome</keyword>
<name>A0A4Q9PQ65_9APHY</name>
<evidence type="ECO:0000313" key="2">
    <source>
        <dbReference type="Proteomes" id="UP000292082"/>
    </source>
</evidence>
<dbReference type="AlphaFoldDB" id="A0A4Q9PQ65"/>
<evidence type="ECO:0000313" key="1">
    <source>
        <dbReference type="EMBL" id="TBU56492.1"/>
    </source>
</evidence>
<accession>A0A4Q9PQ65</accession>
<dbReference type="EMBL" id="ML145150">
    <property type="protein sequence ID" value="TBU56492.1"/>
    <property type="molecule type" value="Genomic_DNA"/>
</dbReference>